<evidence type="ECO:0000313" key="2">
    <source>
        <dbReference type="EMBL" id="RTE72642.1"/>
    </source>
</evidence>
<evidence type="ECO:0000313" key="3">
    <source>
        <dbReference type="Proteomes" id="UP000287124"/>
    </source>
</evidence>
<dbReference type="AlphaFoldDB" id="A0A430LA64"/>
<evidence type="ECO:0000256" key="1">
    <source>
        <dbReference type="SAM" id="MobiDB-lite"/>
    </source>
</evidence>
<proteinExistence type="predicted"/>
<sequence>MANGIDAVHAYDQDGTPVPVHSPLEPAKRANISSPEGNGGSQPLGTADTASRNAMRSTDLAARMFKPTMRLLPGLQTDSHSRTMAPGLSRNARTPFIVL</sequence>
<feature type="region of interest" description="Disordered" evidence="1">
    <location>
        <begin position="1"/>
        <end position="58"/>
    </location>
</feature>
<organism evidence="2 3">
    <name type="scientific">Fusarium euwallaceae</name>
    <dbReference type="NCBI Taxonomy" id="1147111"/>
    <lineage>
        <taxon>Eukaryota</taxon>
        <taxon>Fungi</taxon>
        <taxon>Dikarya</taxon>
        <taxon>Ascomycota</taxon>
        <taxon>Pezizomycotina</taxon>
        <taxon>Sordariomycetes</taxon>
        <taxon>Hypocreomycetidae</taxon>
        <taxon>Hypocreales</taxon>
        <taxon>Nectriaceae</taxon>
        <taxon>Fusarium</taxon>
        <taxon>Fusarium solani species complex</taxon>
    </lineage>
</organism>
<feature type="region of interest" description="Disordered" evidence="1">
    <location>
        <begin position="71"/>
        <end position="99"/>
    </location>
</feature>
<name>A0A430LA64_9HYPO</name>
<reference evidence="2 3" key="1">
    <citation type="submission" date="2017-06" db="EMBL/GenBank/DDBJ databases">
        <title>Comparative genomic analysis of Ambrosia Fusariam Clade fungi.</title>
        <authorList>
            <person name="Stajich J.E."/>
            <person name="Carrillo J."/>
            <person name="Kijimoto T."/>
            <person name="Eskalen A."/>
            <person name="O'Donnell K."/>
            <person name="Kasson M."/>
        </authorList>
    </citation>
    <scope>NUCLEOTIDE SEQUENCE [LARGE SCALE GENOMIC DNA]</scope>
    <source>
        <strain evidence="2 3">UCR1854</strain>
    </source>
</reference>
<accession>A0A430LA64</accession>
<protein>
    <submittedName>
        <fullName evidence="2">Uncharacterized protein</fullName>
    </submittedName>
</protein>
<feature type="compositionally biased region" description="Polar residues" evidence="1">
    <location>
        <begin position="43"/>
        <end position="56"/>
    </location>
</feature>
<dbReference type="Proteomes" id="UP000287124">
    <property type="component" value="Unassembled WGS sequence"/>
</dbReference>
<gene>
    <name evidence="2" type="ORF">BHE90_012952</name>
</gene>
<comment type="caution">
    <text evidence="2">The sequence shown here is derived from an EMBL/GenBank/DDBJ whole genome shotgun (WGS) entry which is preliminary data.</text>
</comment>
<keyword evidence="3" id="KW-1185">Reference proteome</keyword>
<dbReference type="EMBL" id="MIKF01000301">
    <property type="protein sequence ID" value="RTE72642.1"/>
    <property type="molecule type" value="Genomic_DNA"/>
</dbReference>